<organism evidence="1 2">
    <name type="scientific">Prosthecobacter fluviatilis</name>
    <dbReference type="NCBI Taxonomy" id="445931"/>
    <lineage>
        <taxon>Bacteria</taxon>
        <taxon>Pseudomonadati</taxon>
        <taxon>Verrucomicrobiota</taxon>
        <taxon>Verrucomicrobiia</taxon>
        <taxon>Verrucomicrobiales</taxon>
        <taxon>Verrucomicrobiaceae</taxon>
        <taxon>Prosthecobacter</taxon>
    </lineage>
</organism>
<dbReference type="InterPro" id="IPR050194">
    <property type="entry name" value="Glycosyltransferase_grp1"/>
</dbReference>
<gene>
    <name evidence="1" type="ORF">ACFQDI_01185</name>
</gene>
<dbReference type="SUPFAM" id="SSF53756">
    <property type="entry name" value="UDP-Glycosyltransferase/glycogen phosphorylase"/>
    <property type="match status" value="1"/>
</dbReference>
<dbReference type="PANTHER" id="PTHR45947">
    <property type="entry name" value="SULFOQUINOVOSYL TRANSFERASE SQD2"/>
    <property type="match status" value="1"/>
</dbReference>
<dbReference type="CDD" id="cd03801">
    <property type="entry name" value="GT4_PimA-like"/>
    <property type="match status" value="1"/>
</dbReference>
<protein>
    <submittedName>
        <fullName evidence="1">Glycosyltransferase family 4 protein</fullName>
        <ecNumber evidence="1">2.4.-.-</ecNumber>
    </submittedName>
</protein>
<evidence type="ECO:0000313" key="1">
    <source>
        <dbReference type="EMBL" id="MFC5453452.1"/>
    </source>
</evidence>
<reference evidence="2" key="1">
    <citation type="journal article" date="2019" name="Int. J. Syst. Evol. Microbiol.">
        <title>The Global Catalogue of Microorganisms (GCM) 10K type strain sequencing project: providing services to taxonomists for standard genome sequencing and annotation.</title>
        <authorList>
            <consortium name="The Broad Institute Genomics Platform"/>
            <consortium name="The Broad Institute Genome Sequencing Center for Infectious Disease"/>
            <person name="Wu L."/>
            <person name="Ma J."/>
        </authorList>
    </citation>
    <scope>NUCLEOTIDE SEQUENCE [LARGE SCALE GENOMIC DNA]</scope>
    <source>
        <strain evidence="2">CGMCC 4.1469</strain>
    </source>
</reference>
<dbReference type="EMBL" id="JBHSMQ010000001">
    <property type="protein sequence ID" value="MFC5453452.1"/>
    <property type="molecule type" value="Genomic_DNA"/>
</dbReference>
<dbReference type="Proteomes" id="UP001596052">
    <property type="component" value="Unassembled WGS sequence"/>
</dbReference>
<evidence type="ECO:0000313" key="2">
    <source>
        <dbReference type="Proteomes" id="UP001596052"/>
    </source>
</evidence>
<dbReference type="GO" id="GO:0016757">
    <property type="term" value="F:glycosyltransferase activity"/>
    <property type="evidence" value="ECO:0007669"/>
    <property type="project" value="UniProtKB-KW"/>
</dbReference>
<dbReference type="EC" id="2.4.-.-" evidence="1"/>
<keyword evidence="1" id="KW-0808">Transferase</keyword>
<keyword evidence="1" id="KW-0328">Glycosyltransferase</keyword>
<sequence>MARIHFIKHGPFSGTNEHVRKQLVAEFPDHELRVIDVRKDWINRDPVIRLAGRVWAAVEFFPLVARRRRTIGDVYLRTRRMGQYLKQKARKEVVSNKDKPAFTFATQSLYDVAVPGIPHFVFTDHTHLANLYYPAFDRDTILPEKVIAMEKGVYTQAARVLVMGSHVKRSLEEHYQISPGKVVVCGGGPNVIDFPVLNNSSYSNGRIAFVGVEWERKGGPVLQDAFKKVKALHPDARLDIIGCELSGLPEGMVSHGRLPHAGVAALLAQASLFVFPTLIEPFGIAPIEAATMGLPVVATSIGALPDIVQDGKTGFLVPPHDSDSLADAICRLLAAPELAARLGTAGREHALMNFTWRGAGRIMGRAIREGLEHLPSSQ</sequence>
<name>A0ABW0KL69_9BACT</name>
<comment type="caution">
    <text evidence="1">The sequence shown here is derived from an EMBL/GenBank/DDBJ whole genome shotgun (WGS) entry which is preliminary data.</text>
</comment>
<dbReference type="PANTHER" id="PTHR45947:SF3">
    <property type="entry name" value="SULFOQUINOVOSYL TRANSFERASE SQD2"/>
    <property type="match status" value="1"/>
</dbReference>
<dbReference type="Gene3D" id="3.40.50.2000">
    <property type="entry name" value="Glycogen Phosphorylase B"/>
    <property type="match status" value="2"/>
</dbReference>
<accession>A0ABW0KL69</accession>
<dbReference type="Pfam" id="PF13692">
    <property type="entry name" value="Glyco_trans_1_4"/>
    <property type="match status" value="1"/>
</dbReference>
<dbReference type="RefSeq" id="WP_377162543.1">
    <property type="nucleotide sequence ID" value="NZ_JBHSMQ010000001.1"/>
</dbReference>
<keyword evidence="2" id="KW-1185">Reference proteome</keyword>
<proteinExistence type="predicted"/>